<comment type="caution">
    <text evidence="7">The sequence shown here is derived from an EMBL/GenBank/DDBJ whole genome shotgun (WGS) entry which is preliminary data.</text>
</comment>
<comment type="catalytic activity">
    <reaction evidence="4">
        <text>Couples ATP hydrolysis with the unwinding of duplex DNA by translocating in the 3'-5' direction.</text>
        <dbReference type="EC" id="5.6.2.4"/>
    </reaction>
</comment>
<keyword evidence="7" id="KW-0547">Nucleotide-binding</keyword>
<name>A0A7D9LTW6_PARCT</name>
<evidence type="ECO:0000259" key="6">
    <source>
        <dbReference type="PROSITE" id="PS51192"/>
    </source>
</evidence>
<dbReference type="GO" id="GO:0005737">
    <property type="term" value="C:cytoplasm"/>
    <property type="evidence" value="ECO:0007669"/>
    <property type="project" value="TreeGrafter"/>
</dbReference>
<evidence type="ECO:0000313" key="7">
    <source>
        <dbReference type="EMBL" id="CAB4039106.1"/>
    </source>
</evidence>
<keyword evidence="7" id="KW-0378">Hydrolase</keyword>
<feature type="non-terminal residue" evidence="7">
    <location>
        <position position="258"/>
    </location>
</feature>
<dbReference type="PROSITE" id="PS51192">
    <property type="entry name" value="HELICASE_ATP_BIND_1"/>
    <property type="match status" value="1"/>
</dbReference>
<sequence length="258" mass="29015">MCSLNQFFNAVNYALRVTNYDNLFLRVKQYQILESILRKRDTIGILPTGYGKSVIFHLIPFAADYLCKTNVKQGHTKYGNIVLIIAPLNAIIDDQISNLKKHGIEATVLKTVSMNYTTNENDSEEYANETASDSDCEEHTLLTDLTLDTSTEKDIKEGKSKIIYAHPEAFISCKKGRRLLMSSVLQRNVFACVIDEGHLVQEWGVEFRKDFAKLSQLGSLFPESPFLVLTATAPKHLQEALTSSLLLQNPRVIVANLD</sequence>
<protein>
    <recommendedName>
        <fullName evidence="5">DNA 3'-5' helicase</fullName>
        <ecNumber evidence="5">5.6.2.4</ecNumber>
    </recommendedName>
</protein>
<proteinExistence type="inferred from homology"/>
<dbReference type="InterPro" id="IPR014001">
    <property type="entry name" value="Helicase_ATP-bd"/>
</dbReference>
<gene>
    <name evidence="7" type="ORF">PACLA_8A044191</name>
</gene>
<dbReference type="AlphaFoldDB" id="A0A7D9LTW6"/>
<keyword evidence="3" id="KW-0413">Isomerase</keyword>
<accession>A0A7D9LTW6</accession>
<evidence type="ECO:0000256" key="1">
    <source>
        <dbReference type="ARBA" id="ARBA00005446"/>
    </source>
</evidence>
<dbReference type="OrthoDB" id="5985828at2759"/>
<dbReference type="GO" id="GO:0009378">
    <property type="term" value="F:four-way junction helicase activity"/>
    <property type="evidence" value="ECO:0007669"/>
    <property type="project" value="TreeGrafter"/>
</dbReference>
<dbReference type="Pfam" id="PF00270">
    <property type="entry name" value="DEAD"/>
    <property type="match status" value="1"/>
</dbReference>
<evidence type="ECO:0000256" key="4">
    <source>
        <dbReference type="ARBA" id="ARBA00034617"/>
    </source>
</evidence>
<dbReference type="PANTHER" id="PTHR13710:SF105">
    <property type="entry name" value="ATP-DEPENDENT DNA HELICASE Q1"/>
    <property type="match status" value="1"/>
</dbReference>
<evidence type="ECO:0000256" key="5">
    <source>
        <dbReference type="ARBA" id="ARBA00034808"/>
    </source>
</evidence>
<dbReference type="GO" id="GO:0000724">
    <property type="term" value="P:double-strand break repair via homologous recombination"/>
    <property type="evidence" value="ECO:0007669"/>
    <property type="project" value="TreeGrafter"/>
</dbReference>
<dbReference type="EMBL" id="CACRXK020024957">
    <property type="protein sequence ID" value="CAB4039106.1"/>
    <property type="molecule type" value="Genomic_DNA"/>
</dbReference>
<dbReference type="GO" id="GO:0003677">
    <property type="term" value="F:DNA binding"/>
    <property type="evidence" value="ECO:0007669"/>
    <property type="project" value="UniProtKB-KW"/>
</dbReference>
<reference evidence="7" key="1">
    <citation type="submission" date="2020-04" db="EMBL/GenBank/DDBJ databases">
        <authorList>
            <person name="Alioto T."/>
            <person name="Alioto T."/>
            <person name="Gomez Garrido J."/>
        </authorList>
    </citation>
    <scope>NUCLEOTIDE SEQUENCE</scope>
    <source>
        <strain evidence="7">A484AB</strain>
    </source>
</reference>
<dbReference type="Gene3D" id="3.40.50.300">
    <property type="entry name" value="P-loop containing nucleotide triphosphate hydrolases"/>
    <property type="match status" value="1"/>
</dbReference>
<dbReference type="InterPro" id="IPR011545">
    <property type="entry name" value="DEAD/DEAH_box_helicase_dom"/>
</dbReference>
<evidence type="ECO:0000313" key="8">
    <source>
        <dbReference type="Proteomes" id="UP001152795"/>
    </source>
</evidence>
<keyword evidence="8" id="KW-1185">Reference proteome</keyword>
<dbReference type="SMART" id="SM00487">
    <property type="entry name" value="DEXDc"/>
    <property type="match status" value="1"/>
</dbReference>
<dbReference type="Proteomes" id="UP001152795">
    <property type="component" value="Unassembled WGS sequence"/>
</dbReference>
<organism evidence="7 8">
    <name type="scientific">Paramuricea clavata</name>
    <name type="common">Red gorgonian</name>
    <name type="synonym">Violescent sea-whip</name>
    <dbReference type="NCBI Taxonomy" id="317549"/>
    <lineage>
        <taxon>Eukaryota</taxon>
        <taxon>Metazoa</taxon>
        <taxon>Cnidaria</taxon>
        <taxon>Anthozoa</taxon>
        <taxon>Octocorallia</taxon>
        <taxon>Malacalcyonacea</taxon>
        <taxon>Plexauridae</taxon>
        <taxon>Paramuricea</taxon>
    </lineage>
</organism>
<evidence type="ECO:0000256" key="3">
    <source>
        <dbReference type="ARBA" id="ARBA00023235"/>
    </source>
</evidence>
<keyword evidence="2" id="KW-0238">DNA-binding</keyword>
<dbReference type="EC" id="5.6.2.4" evidence="5"/>
<dbReference type="InterPro" id="IPR027417">
    <property type="entry name" value="P-loop_NTPase"/>
</dbReference>
<feature type="domain" description="Helicase ATP-binding" evidence="6">
    <location>
        <begin position="33"/>
        <end position="251"/>
    </location>
</feature>
<keyword evidence="7" id="KW-0347">Helicase</keyword>
<dbReference type="GO" id="GO:0005524">
    <property type="term" value="F:ATP binding"/>
    <property type="evidence" value="ECO:0007669"/>
    <property type="project" value="InterPro"/>
</dbReference>
<dbReference type="SUPFAM" id="SSF52540">
    <property type="entry name" value="P-loop containing nucleoside triphosphate hydrolases"/>
    <property type="match status" value="1"/>
</dbReference>
<dbReference type="GO" id="GO:0043138">
    <property type="term" value="F:3'-5' DNA helicase activity"/>
    <property type="evidence" value="ECO:0007669"/>
    <property type="project" value="UniProtKB-EC"/>
</dbReference>
<comment type="similarity">
    <text evidence="1">Belongs to the helicase family. RecQ subfamily.</text>
</comment>
<dbReference type="PANTHER" id="PTHR13710">
    <property type="entry name" value="DNA HELICASE RECQ FAMILY MEMBER"/>
    <property type="match status" value="1"/>
</dbReference>
<keyword evidence="7" id="KW-0067">ATP-binding</keyword>
<dbReference type="GO" id="GO:0005694">
    <property type="term" value="C:chromosome"/>
    <property type="evidence" value="ECO:0007669"/>
    <property type="project" value="TreeGrafter"/>
</dbReference>
<evidence type="ECO:0000256" key="2">
    <source>
        <dbReference type="ARBA" id="ARBA00023125"/>
    </source>
</evidence>